<name>A0AAE3AQG3_9FIRM</name>
<evidence type="ECO:0000313" key="8">
    <source>
        <dbReference type="EMBL" id="MCC2163793.1"/>
    </source>
</evidence>
<evidence type="ECO:0000256" key="5">
    <source>
        <dbReference type="ARBA" id="ARBA00023316"/>
    </source>
</evidence>
<keyword evidence="3 6" id="KW-0133">Cell shape</keyword>
<sequence length="444" mass="48099">MTAMADDSAFVSGTSVNGLGIGGMTVEQAGEHISSFYSSKYQLKIKERGGKEETINGADIGFAVGLPDGFLQTILDQQNASGRAFGPDVDNSNRTEMANTFDEQALTDKVNALNCLSGSGIVTTADAYISSYQEGQPFEIVPEVNGNNLYPDKVLEAVKNAVTSGNSEVDLEASGCYYAVTVTKDDEGLKNLCDTLNQVREMSITYVIGDQSEVLDSATICSWITGTADGQIQMNRDQVAGWVQTLAGKYNTAGTTRTFHTATGRDVSVSGPYGWKIDQNAETDALIGMIRTGQTQSREPQYAQTAVDHSAQEWGTTYVEVDLTGQHVYMTKDGSVVWDAPCVTGNVSKNYTTPAGLYSLTYKERDRVLRGAKKADGTYEYESPVSYWMPFNGGIGFHDATWRSKFGGTIYQNSGSHGCVNLPPEKAKLLYDLVYKGIPVICYQ</sequence>
<dbReference type="Gene3D" id="3.10.20.800">
    <property type="match status" value="1"/>
</dbReference>
<dbReference type="GO" id="GO:0071972">
    <property type="term" value="F:peptidoglycan L,D-transpeptidase activity"/>
    <property type="evidence" value="ECO:0007669"/>
    <property type="project" value="TreeGrafter"/>
</dbReference>
<keyword evidence="2" id="KW-0808">Transferase</keyword>
<dbReference type="PANTHER" id="PTHR30582">
    <property type="entry name" value="L,D-TRANSPEPTIDASE"/>
    <property type="match status" value="1"/>
</dbReference>
<dbReference type="PANTHER" id="PTHR30582:SF33">
    <property type="entry name" value="EXPORTED PROTEIN"/>
    <property type="match status" value="1"/>
</dbReference>
<dbReference type="PROSITE" id="PS52029">
    <property type="entry name" value="LD_TPASE"/>
    <property type="match status" value="1"/>
</dbReference>
<keyword evidence="5 6" id="KW-0961">Cell wall biogenesis/degradation</keyword>
<dbReference type="GO" id="GO:0008360">
    <property type="term" value="P:regulation of cell shape"/>
    <property type="evidence" value="ECO:0007669"/>
    <property type="project" value="UniProtKB-UniRule"/>
</dbReference>
<evidence type="ECO:0000256" key="1">
    <source>
        <dbReference type="ARBA" id="ARBA00004752"/>
    </source>
</evidence>
<dbReference type="Pfam" id="PF03734">
    <property type="entry name" value="YkuD"/>
    <property type="match status" value="1"/>
</dbReference>
<evidence type="ECO:0000256" key="3">
    <source>
        <dbReference type="ARBA" id="ARBA00022960"/>
    </source>
</evidence>
<evidence type="ECO:0000256" key="4">
    <source>
        <dbReference type="ARBA" id="ARBA00022984"/>
    </source>
</evidence>
<protein>
    <submittedName>
        <fullName evidence="8">L,D-transpeptidase/peptidoglycan binding protein</fullName>
    </submittedName>
</protein>
<dbReference type="Proteomes" id="UP001198962">
    <property type="component" value="Unassembled WGS sequence"/>
</dbReference>
<gene>
    <name evidence="8" type="ORF">LKD32_02660</name>
</gene>
<dbReference type="SUPFAM" id="SSF143985">
    <property type="entry name" value="L,D-transpeptidase pre-catalytic domain-like"/>
    <property type="match status" value="1"/>
</dbReference>
<dbReference type="CDD" id="cd16913">
    <property type="entry name" value="YkuD_like"/>
    <property type="match status" value="1"/>
</dbReference>
<reference evidence="8" key="1">
    <citation type="submission" date="2021-10" db="EMBL/GenBank/DDBJ databases">
        <title>Anaerobic single-cell dispensing facilitates the cultivation of human gut bacteria.</title>
        <authorList>
            <person name="Afrizal A."/>
        </authorList>
    </citation>
    <scope>NUCLEOTIDE SEQUENCE</scope>
    <source>
        <strain evidence="8">CLA-AA-H274</strain>
    </source>
</reference>
<dbReference type="InterPro" id="IPR038063">
    <property type="entry name" value="Transpep_catalytic_dom"/>
</dbReference>
<dbReference type="InterPro" id="IPR005490">
    <property type="entry name" value="LD_TPept_cat_dom"/>
</dbReference>
<keyword evidence="4 6" id="KW-0573">Peptidoglycan synthesis</keyword>
<evidence type="ECO:0000259" key="7">
    <source>
        <dbReference type="PROSITE" id="PS52029"/>
    </source>
</evidence>
<dbReference type="GO" id="GO:0071555">
    <property type="term" value="P:cell wall organization"/>
    <property type="evidence" value="ECO:0007669"/>
    <property type="project" value="UniProtKB-UniRule"/>
</dbReference>
<keyword evidence="9" id="KW-1185">Reference proteome</keyword>
<accession>A0AAE3AQG3</accession>
<dbReference type="InterPro" id="IPR050979">
    <property type="entry name" value="LD-transpeptidase"/>
</dbReference>
<dbReference type="GO" id="GO:0018104">
    <property type="term" value="P:peptidoglycan-protein cross-linking"/>
    <property type="evidence" value="ECO:0007669"/>
    <property type="project" value="TreeGrafter"/>
</dbReference>
<dbReference type="AlphaFoldDB" id="A0AAE3AQG3"/>
<dbReference type="GO" id="GO:0016740">
    <property type="term" value="F:transferase activity"/>
    <property type="evidence" value="ECO:0007669"/>
    <property type="project" value="UniProtKB-KW"/>
</dbReference>
<feature type="domain" description="L,D-TPase catalytic" evidence="7">
    <location>
        <begin position="317"/>
        <end position="443"/>
    </location>
</feature>
<comment type="pathway">
    <text evidence="1 6">Cell wall biogenesis; peptidoglycan biosynthesis.</text>
</comment>
<dbReference type="EMBL" id="JAJEPU010000004">
    <property type="protein sequence ID" value="MCC2163793.1"/>
    <property type="molecule type" value="Genomic_DNA"/>
</dbReference>
<dbReference type="SUPFAM" id="SSF141523">
    <property type="entry name" value="L,D-transpeptidase catalytic domain-like"/>
    <property type="match status" value="1"/>
</dbReference>
<dbReference type="Gene3D" id="2.40.440.10">
    <property type="entry name" value="L,D-transpeptidase catalytic domain-like"/>
    <property type="match status" value="1"/>
</dbReference>
<evidence type="ECO:0000313" key="9">
    <source>
        <dbReference type="Proteomes" id="UP001198962"/>
    </source>
</evidence>
<feature type="active site" description="Nucleophile" evidence="6">
    <location>
        <position position="419"/>
    </location>
</feature>
<evidence type="ECO:0000256" key="6">
    <source>
        <dbReference type="PROSITE-ProRule" id="PRU01373"/>
    </source>
</evidence>
<dbReference type="InterPro" id="IPR038054">
    <property type="entry name" value="LD_TPept-like_central_sf"/>
</dbReference>
<organism evidence="8 9">
    <name type="scientific">Brotaphodocola catenula</name>
    <dbReference type="NCBI Taxonomy" id="2885361"/>
    <lineage>
        <taxon>Bacteria</taxon>
        <taxon>Bacillati</taxon>
        <taxon>Bacillota</taxon>
        <taxon>Clostridia</taxon>
        <taxon>Lachnospirales</taxon>
        <taxon>Lachnospiraceae</taxon>
        <taxon>Brotaphodocola</taxon>
    </lineage>
</organism>
<evidence type="ECO:0000256" key="2">
    <source>
        <dbReference type="ARBA" id="ARBA00022679"/>
    </source>
</evidence>
<dbReference type="GO" id="GO:0005576">
    <property type="term" value="C:extracellular region"/>
    <property type="evidence" value="ECO:0007669"/>
    <property type="project" value="TreeGrafter"/>
</dbReference>
<feature type="active site" description="Proton donor/acceptor" evidence="6">
    <location>
        <position position="398"/>
    </location>
</feature>
<proteinExistence type="predicted"/>
<comment type="caution">
    <text evidence="8">The sequence shown here is derived from an EMBL/GenBank/DDBJ whole genome shotgun (WGS) entry which is preliminary data.</text>
</comment>